<reference evidence="4 5" key="1">
    <citation type="submission" date="2016-10" db="EMBL/GenBank/DDBJ databases">
        <authorList>
            <person name="de Groot N.N."/>
        </authorList>
    </citation>
    <scope>NUCLEOTIDE SEQUENCE [LARGE SCALE GENOMIC DNA]</scope>
    <source>
        <strain evidence="4 5">NLAE-zl-C57</strain>
    </source>
</reference>
<dbReference type="PIRSF" id="PIRSF018266">
    <property type="entry name" value="FecR"/>
    <property type="match status" value="1"/>
</dbReference>
<dbReference type="InterPro" id="IPR006860">
    <property type="entry name" value="FecR"/>
</dbReference>
<feature type="domain" description="Protein FecR C-terminal" evidence="3">
    <location>
        <begin position="265"/>
        <end position="332"/>
    </location>
</feature>
<dbReference type="EMBL" id="FNDO01000080">
    <property type="protein sequence ID" value="SDI83194.1"/>
    <property type="molecule type" value="Genomic_DNA"/>
</dbReference>
<dbReference type="InterPro" id="IPR012373">
    <property type="entry name" value="Ferrdict_sens_TM"/>
</dbReference>
<dbReference type="Gene3D" id="3.55.50.30">
    <property type="match status" value="1"/>
</dbReference>
<dbReference type="GO" id="GO:0016989">
    <property type="term" value="F:sigma factor antagonist activity"/>
    <property type="evidence" value="ECO:0007669"/>
    <property type="project" value="TreeGrafter"/>
</dbReference>
<dbReference type="PANTHER" id="PTHR30273">
    <property type="entry name" value="PERIPLASMIC SIGNAL SENSOR AND SIGMA FACTOR ACTIVATOR FECR-RELATED"/>
    <property type="match status" value="1"/>
</dbReference>
<name>A0A1G8NSL2_BACOV</name>
<keyword evidence="1" id="KW-0472">Membrane</keyword>
<dbReference type="Proteomes" id="UP000181870">
    <property type="component" value="Unassembled WGS sequence"/>
</dbReference>
<keyword evidence="1" id="KW-1133">Transmembrane helix</keyword>
<proteinExistence type="predicted"/>
<evidence type="ECO:0000259" key="3">
    <source>
        <dbReference type="Pfam" id="PF16344"/>
    </source>
</evidence>
<evidence type="ECO:0000313" key="5">
    <source>
        <dbReference type="Proteomes" id="UP000181870"/>
    </source>
</evidence>
<keyword evidence="1" id="KW-0812">Transmembrane</keyword>
<dbReference type="InterPro" id="IPR032508">
    <property type="entry name" value="FecR_C"/>
</dbReference>
<evidence type="ECO:0000313" key="4">
    <source>
        <dbReference type="EMBL" id="SDI83194.1"/>
    </source>
</evidence>
<dbReference type="PANTHER" id="PTHR30273:SF2">
    <property type="entry name" value="PROTEIN FECR"/>
    <property type="match status" value="1"/>
</dbReference>
<feature type="domain" description="FecR protein" evidence="2">
    <location>
        <begin position="127"/>
        <end position="221"/>
    </location>
</feature>
<protein>
    <submittedName>
        <fullName evidence="4">FecR family protein</fullName>
    </submittedName>
</protein>
<dbReference type="Gene3D" id="2.60.120.1440">
    <property type="match status" value="1"/>
</dbReference>
<dbReference type="Pfam" id="PF16344">
    <property type="entry name" value="FecR_C"/>
    <property type="match status" value="1"/>
</dbReference>
<sequence>MEKNTNILLLECFMRGETSPDEERILSDWLHSQEAKEQLSNYYQETWKGSNNKLIAEAQGRMFERVKSQMHNAAQELNRLKQKRTMRIRRLFQYAAIILLIIGAGIGGHLYTVSLTEPTVTDKSYLVQTGKGQRANITLPDGTVVWLNSYTQLHYNANYGATQRVVSLTGEAYFEVAKDKEKPFIVETAGMNVEALGTTFNVKAYQEDSQIIATLFSGSVRVSSDRDNVILSPDENATFERSSGKLIMHKLDNSSYAKMWRNNDLVFNGETLEEIAVLLNRMYNVQIIFKSERIKKHRFSGVICNNSLDNVIELISLTSPITYETRGDTIILGNR</sequence>
<dbReference type="RefSeq" id="WP_074638705.1">
    <property type="nucleotide sequence ID" value="NZ_FNDO01000080.1"/>
</dbReference>
<dbReference type="AlphaFoldDB" id="A0A1G8NSL2"/>
<organism evidence="4 5">
    <name type="scientific">Bacteroides ovatus</name>
    <dbReference type="NCBI Taxonomy" id="28116"/>
    <lineage>
        <taxon>Bacteria</taxon>
        <taxon>Pseudomonadati</taxon>
        <taxon>Bacteroidota</taxon>
        <taxon>Bacteroidia</taxon>
        <taxon>Bacteroidales</taxon>
        <taxon>Bacteroidaceae</taxon>
        <taxon>Bacteroides</taxon>
    </lineage>
</organism>
<gene>
    <name evidence="4" type="ORF">SAMN05192582_10805</name>
</gene>
<feature type="transmembrane region" description="Helical" evidence="1">
    <location>
        <begin position="91"/>
        <end position="111"/>
    </location>
</feature>
<dbReference type="Pfam" id="PF04773">
    <property type="entry name" value="FecR"/>
    <property type="match status" value="1"/>
</dbReference>
<accession>A0A1G8NSL2</accession>
<evidence type="ECO:0000256" key="1">
    <source>
        <dbReference type="SAM" id="Phobius"/>
    </source>
</evidence>
<evidence type="ECO:0000259" key="2">
    <source>
        <dbReference type="Pfam" id="PF04773"/>
    </source>
</evidence>
<dbReference type="FunFam" id="2.60.120.1440:FF:000001">
    <property type="entry name" value="Putative anti-sigma factor"/>
    <property type="match status" value="1"/>
</dbReference>